<dbReference type="Proteomes" id="UP000239865">
    <property type="component" value="Unassembled WGS sequence"/>
</dbReference>
<evidence type="ECO:0000313" key="2">
    <source>
        <dbReference type="EMBL" id="PPU75151.1"/>
    </source>
</evidence>
<name>A0A2S7DMV8_9XANT</name>
<evidence type="ECO:0000256" key="1">
    <source>
        <dbReference type="SAM" id="MobiDB-lite"/>
    </source>
</evidence>
<dbReference type="AlphaFoldDB" id="A0A2S7DMV8"/>
<accession>A0A2S7DMV8</accession>
<dbReference type="OrthoDB" id="6008567at2"/>
<evidence type="ECO:0000313" key="3">
    <source>
        <dbReference type="Proteomes" id="UP000239865"/>
    </source>
</evidence>
<sequence>MFSLSIGLMACSPPQHGAQAITPAEALCRFAPTPQDEQPQTDRRDESMQQLTLANGCGAAPAWQQR</sequence>
<feature type="region of interest" description="Disordered" evidence="1">
    <location>
        <begin position="32"/>
        <end position="66"/>
    </location>
</feature>
<dbReference type="EMBL" id="MDEH01000001">
    <property type="protein sequence ID" value="PPU75151.1"/>
    <property type="molecule type" value="Genomic_DNA"/>
</dbReference>
<reference evidence="2 3" key="1">
    <citation type="submission" date="2016-08" db="EMBL/GenBank/DDBJ databases">
        <authorList>
            <person name="Seilhamer J.J."/>
        </authorList>
    </citation>
    <scope>NUCLEOTIDE SEQUENCE [LARGE SCALE GENOMIC DNA]</scope>
    <source>
        <strain evidence="2 3">CFBP4644</strain>
    </source>
</reference>
<protein>
    <submittedName>
        <fullName evidence="2">Uncharacterized protein</fullName>
    </submittedName>
</protein>
<gene>
    <name evidence="2" type="ORF">XmelCFBP4644_02030</name>
</gene>
<comment type="caution">
    <text evidence="2">The sequence shown here is derived from an EMBL/GenBank/DDBJ whole genome shotgun (WGS) entry which is preliminary data.</text>
</comment>
<proteinExistence type="predicted"/>
<organism evidence="2 3">
    <name type="scientific">Xanthomonas melonis</name>
    <dbReference type="NCBI Taxonomy" id="56456"/>
    <lineage>
        <taxon>Bacteria</taxon>
        <taxon>Pseudomonadati</taxon>
        <taxon>Pseudomonadota</taxon>
        <taxon>Gammaproteobacteria</taxon>
        <taxon>Lysobacterales</taxon>
        <taxon>Lysobacteraceae</taxon>
        <taxon>Xanthomonas</taxon>
    </lineage>
</organism>